<comment type="caution">
    <text evidence="1">The sequence shown here is derived from an EMBL/GenBank/DDBJ whole genome shotgun (WGS) entry which is preliminary data.</text>
</comment>
<accession>A0A8J3J424</accession>
<reference evidence="1" key="1">
    <citation type="submission" date="2021-01" db="EMBL/GenBank/DDBJ databases">
        <title>Whole genome shotgun sequence of Actinocatenispora rupis NBRC 107355.</title>
        <authorList>
            <person name="Komaki H."/>
            <person name="Tamura T."/>
        </authorList>
    </citation>
    <scope>NUCLEOTIDE SEQUENCE</scope>
    <source>
        <strain evidence="1">NBRC 107355</strain>
    </source>
</reference>
<gene>
    <name evidence="1" type="ORF">Aru02nite_06510</name>
</gene>
<organism evidence="1 2">
    <name type="scientific">Actinocatenispora rupis</name>
    <dbReference type="NCBI Taxonomy" id="519421"/>
    <lineage>
        <taxon>Bacteria</taxon>
        <taxon>Bacillati</taxon>
        <taxon>Actinomycetota</taxon>
        <taxon>Actinomycetes</taxon>
        <taxon>Micromonosporales</taxon>
        <taxon>Micromonosporaceae</taxon>
        <taxon>Actinocatenispora</taxon>
    </lineage>
</organism>
<dbReference type="Proteomes" id="UP000612808">
    <property type="component" value="Unassembled WGS sequence"/>
</dbReference>
<keyword evidence="2" id="KW-1185">Reference proteome</keyword>
<dbReference type="EMBL" id="BOMB01000003">
    <property type="protein sequence ID" value="GID09762.1"/>
    <property type="molecule type" value="Genomic_DNA"/>
</dbReference>
<name>A0A8J3J424_9ACTN</name>
<sequence>MDPAGMADAVLDAQRTTAALARDLARRGREPQVTWARQGHLAELDRRIAWTAAHRHLAG</sequence>
<dbReference type="AlphaFoldDB" id="A0A8J3J424"/>
<evidence type="ECO:0000313" key="1">
    <source>
        <dbReference type="EMBL" id="GID09762.1"/>
    </source>
</evidence>
<evidence type="ECO:0000313" key="2">
    <source>
        <dbReference type="Proteomes" id="UP000612808"/>
    </source>
</evidence>
<proteinExistence type="predicted"/>
<protein>
    <submittedName>
        <fullName evidence="1">Uncharacterized protein</fullName>
    </submittedName>
</protein>